<dbReference type="AlphaFoldDB" id="A0A8J2PD89"/>
<evidence type="ECO:0000256" key="1">
    <source>
        <dbReference type="SAM" id="SignalP"/>
    </source>
</evidence>
<dbReference type="EMBL" id="CAJVCH010438380">
    <property type="protein sequence ID" value="CAG7819072.1"/>
    <property type="molecule type" value="Genomic_DNA"/>
</dbReference>
<name>A0A8J2PD89_9HEXA</name>
<sequence>MNSKTLIVLLTLFCCLAVTVDLTSGQYWDENYYDNELDYPRRFCSEIGAFCNTHDMCCSRRCDGVFCV</sequence>
<dbReference type="Proteomes" id="UP000708208">
    <property type="component" value="Unassembled WGS sequence"/>
</dbReference>
<keyword evidence="1" id="KW-0732">Signal</keyword>
<evidence type="ECO:0000313" key="2">
    <source>
        <dbReference type="EMBL" id="CAG7819072.1"/>
    </source>
</evidence>
<organism evidence="2 3">
    <name type="scientific">Allacma fusca</name>
    <dbReference type="NCBI Taxonomy" id="39272"/>
    <lineage>
        <taxon>Eukaryota</taxon>
        <taxon>Metazoa</taxon>
        <taxon>Ecdysozoa</taxon>
        <taxon>Arthropoda</taxon>
        <taxon>Hexapoda</taxon>
        <taxon>Collembola</taxon>
        <taxon>Symphypleona</taxon>
        <taxon>Sminthuridae</taxon>
        <taxon>Allacma</taxon>
    </lineage>
</organism>
<keyword evidence="3" id="KW-1185">Reference proteome</keyword>
<reference evidence="2" key="1">
    <citation type="submission" date="2021-06" db="EMBL/GenBank/DDBJ databases">
        <authorList>
            <person name="Hodson N. C."/>
            <person name="Mongue J. A."/>
            <person name="Jaron S. K."/>
        </authorList>
    </citation>
    <scope>NUCLEOTIDE SEQUENCE</scope>
</reference>
<comment type="caution">
    <text evidence="2">The sequence shown here is derived from an EMBL/GenBank/DDBJ whole genome shotgun (WGS) entry which is preliminary data.</text>
</comment>
<proteinExistence type="predicted"/>
<evidence type="ECO:0000313" key="3">
    <source>
        <dbReference type="Proteomes" id="UP000708208"/>
    </source>
</evidence>
<gene>
    <name evidence="2" type="ORF">AFUS01_LOCUS29542</name>
</gene>
<protein>
    <submittedName>
        <fullName evidence="2">Uncharacterized protein</fullName>
    </submittedName>
</protein>
<feature type="signal peptide" evidence="1">
    <location>
        <begin position="1"/>
        <end position="25"/>
    </location>
</feature>
<accession>A0A8J2PD89</accession>
<feature type="chain" id="PRO_5035320399" evidence="1">
    <location>
        <begin position="26"/>
        <end position="68"/>
    </location>
</feature>